<dbReference type="Gene3D" id="3.10.129.10">
    <property type="entry name" value="Hotdog Thioesterase"/>
    <property type="match status" value="1"/>
</dbReference>
<comment type="similarity">
    <text evidence="1">Belongs to the 4-hydroxybenzoyl-CoA thioesterase family.</text>
</comment>
<dbReference type="CDD" id="cd00586">
    <property type="entry name" value="4HBT"/>
    <property type="match status" value="1"/>
</dbReference>
<reference evidence="3" key="1">
    <citation type="submission" date="2019-02" db="EMBL/GenBank/DDBJ databases">
        <authorList>
            <person name="Gruber-Vodicka R. H."/>
            <person name="Seah K. B. B."/>
        </authorList>
    </citation>
    <scope>NUCLEOTIDE SEQUENCE</scope>
    <source>
        <strain evidence="3">BECK_M6</strain>
    </source>
</reference>
<name>A0A450UBJ7_9GAMM</name>
<evidence type="ECO:0000313" key="3">
    <source>
        <dbReference type="EMBL" id="VFJ89580.1"/>
    </source>
</evidence>
<dbReference type="GO" id="GO:0047617">
    <property type="term" value="F:fatty acyl-CoA hydrolase activity"/>
    <property type="evidence" value="ECO:0007669"/>
    <property type="project" value="TreeGrafter"/>
</dbReference>
<dbReference type="PANTHER" id="PTHR31793">
    <property type="entry name" value="4-HYDROXYBENZOYL-COA THIOESTERASE FAMILY MEMBER"/>
    <property type="match status" value="1"/>
</dbReference>
<dbReference type="EMBL" id="CAADFH010000008">
    <property type="protein sequence ID" value="VFJ89580.1"/>
    <property type="molecule type" value="Genomic_DNA"/>
</dbReference>
<proteinExistence type="inferred from homology"/>
<dbReference type="InterPro" id="IPR029069">
    <property type="entry name" value="HotDog_dom_sf"/>
</dbReference>
<gene>
    <name evidence="3" type="ORF">BECKLFY1418A_GA0070994_100823</name>
</gene>
<evidence type="ECO:0000256" key="2">
    <source>
        <dbReference type="ARBA" id="ARBA00022801"/>
    </source>
</evidence>
<dbReference type="PANTHER" id="PTHR31793:SF27">
    <property type="entry name" value="NOVEL THIOESTERASE SUPERFAMILY DOMAIN AND SAPOSIN A-TYPE DOMAIN CONTAINING PROTEIN (0610012H03RIK)"/>
    <property type="match status" value="1"/>
</dbReference>
<protein>
    <submittedName>
        <fullName evidence="3">Acyl-CoA thioester hydrolase</fullName>
    </submittedName>
</protein>
<evidence type="ECO:0000256" key="1">
    <source>
        <dbReference type="ARBA" id="ARBA00005953"/>
    </source>
</evidence>
<dbReference type="SUPFAM" id="SSF54637">
    <property type="entry name" value="Thioesterase/thiol ester dehydrase-isomerase"/>
    <property type="match status" value="1"/>
</dbReference>
<dbReference type="Pfam" id="PF13279">
    <property type="entry name" value="4HBT_2"/>
    <property type="match status" value="1"/>
</dbReference>
<dbReference type="InterPro" id="IPR050563">
    <property type="entry name" value="4-hydroxybenzoyl-CoA_TE"/>
</dbReference>
<dbReference type="InterPro" id="IPR006684">
    <property type="entry name" value="YbgC/YbaW"/>
</dbReference>
<dbReference type="AlphaFoldDB" id="A0A450UBJ7"/>
<organism evidence="3">
    <name type="scientific">Candidatus Kentrum sp. LFY</name>
    <dbReference type="NCBI Taxonomy" id="2126342"/>
    <lineage>
        <taxon>Bacteria</taxon>
        <taxon>Pseudomonadati</taxon>
        <taxon>Pseudomonadota</taxon>
        <taxon>Gammaproteobacteria</taxon>
        <taxon>Candidatus Kentrum</taxon>
    </lineage>
</organism>
<keyword evidence="2 3" id="KW-0378">Hydrolase</keyword>
<dbReference type="PIRSF" id="PIRSF003230">
    <property type="entry name" value="YbgC"/>
    <property type="match status" value="1"/>
</dbReference>
<accession>A0A450UBJ7</accession>
<sequence>MNDYAFSMTMEVRNYECDIQGIVGNSIYQNYLQHARHEFLKQNGIDFVEYARQGINMVIVRAELDYKHPLTAGDRFIIGLDTARESKVRFAFYQDIYRAEDKKLVLKAKIIGTALDARGRPSIPKQFEALFP</sequence>